<proteinExistence type="predicted"/>
<accession>B9A7A8</accession>
<protein>
    <submittedName>
        <fullName evidence="1">Uncharacterized protein</fullName>
    </submittedName>
</protein>
<reference evidence="1" key="1">
    <citation type="journal article" date="2009" name="FEMS Microbiol. Lett.">
        <title>Morphological and genetic analysis of three bacteriophages of Serratia marcescens isolated from environmental water.</title>
        <authorList>
            <person name="Matsushita K."/>
            <person name="Uchiyama J."/>
            <person name="Kato S."/>
            <person name="Ujihara T."/>
            <person name="Hoshiba H."/>
            <person name="Sugihara S."/>
            <person name="Muraoka A."/>
            <person name="Wakiguchi H."/>
            <person name="Matsuzaki S."/>
        </authorList>
    </citation>
    <scope>NUCLEOTIDE SEQUENCE</scope>
    <source>
        <strain evidence="1">KSP20</strain>
    </source>
</reference>
<dbReference type="EMBL" id="AB452988">
    <property type="protein sequence ID" value="BAH15154.1"/>
    <property type="molecule type" value="Genomic_DNA"/>
</dbReference>
<sequence length="168" mass="19177">SKVKKPRLMRGFSLRVRFYIVARQEVIFNYLTIKLLEFAMKRYGLLILLACSFCSFAQSNNQTILQKSLKDWGPISISDKQGVVTVTLNEDRVTSQIYEAVIEMGVCPPLWFDAKKTSYLKNTKEIHVLNRHSYAGFVFEDPKSTCEAVGKAKGDDGKRVIAFHTHTH</sequence>
<feature type="non-terminal residue" evidence="1">
    <location>
        <position position="1"/>
    </location>
</feature>
<name>B9A7A8_BPSK2</name>
<organism evidence="1">
    <name type="scientific">Serratia phage KSP20</name>
    <name type="common">Serratia marcescens bacteriophage KSP20</name>
    <dbReference type="NCBI Taxonomy" id="552527"/>
    <lineage>
        <taxon>Viruses</taxon>
        <taxon>Duplodnaviria</taxon>
        <taxon>Heunggongvirae</taxon>
        <taxon>Uroviricota</taxon>
        <taxon>Caudoviricetes</taxon>
        <taxon>Peduoviridae</taxon>
    </lineage>
</organism>
<evidence type="ECO:0000313" key="1">
    <source>
        <dbReference type="EMBL" id="BAH15154.1"/>
    </source>
</evidence>
<organismHost>
    <name type="scientific">Serratia marcescens</name>
    <dbReference type="NCBI Taxonomy" id="615"/>
</organismHost>